<dbReference type="AlphaFoldDB" id="A0A0J8UAA0"/>
<proteinExistence type="predicted"/>
<protein>
    <recommendedName>
        <fullName evidence="4">Conjugative transposon protein TcpC</fullName>
    </recommendedName>
</protein>
<reference evidence="2 3" key="1">
    <citation type="submission" date="2015-06" db="EMBL/GenBank/DDBJ databases">
        <title>Genome sequence of Mycobacterium conceptionense strain MLE.</title>
        <authorList>
            <person name="Greninger A.L."/>
            <person name="Cunningham G."/>
            <person name="Chiu C.Y."/>
            <person name="Miller S."/>
        </authorList>
    </citation>
    <scope>NUCLEOTIDE SEQUENCE [LARGE SCALE GENOMIC DNA]</scope>
    <source>
        <strain evidence="2 3">MLE</strain>
    </source>
</reference>
<organism evidence="2 3">
    <name type="scientific">Mycolicibacterium conceptionense</name>
    <dbReference type="NCBI Taxonomy" id="451644"/>
    <lineage>
        <taxon>Bacteria</taxon>
        <taxon>Bacillati</taxon>
        <taxon>Actinomycetota</taxon>
        <taxon>Actinomycetes</taxon>
        <taxon>Mycobacteriales</taxon>
        <taxon>Mycobacteriaceae</taxon>
        <taxon>Mycolicibacterium</taxon>
    </lineage>
</organism>
<keyword evidence="1" id="KW-0812">Transmembrane</keyword>
<keyword evidence="1" id="KW-0472">Membrane</keyword>
<dbReference type="EMBL" id="LFOD01000008">
    <property type="protein sequence ID" value="KMV18316.1"/>
    <property type="molecule type" value="Genomic_DNA"/>
</dbReference>
<evidence type="ECO:0008006" key="4">
    <source>
        <dbReference type="Google" id="ProtNLM"/>
    </source>
</evidence>
<gene>
    <name evidence="2" type="ORF">ACT17_11825</name>
</gene>
<name>A0A0J8UAA0_9MYCO</name>
<comment type="caution">
    <text evidence="2">The sequence shown here is derived from an EMBL/GenBank/DDBJ whole genome shotgun (WGS) entry which is preliminary data.</text>
</comment>
<evidence type="ECO:0000313" key="2">
    <source>
        <dbReference type="EMBL" id="KMV18316.1"/>
    </source>
</evidence>
<dbReference type="PATRIC" id="fig|451644.5.peg.2445"/>
<accession>A0A0J8UAA0</accession>
<feature type="transmembrane region" description="Helical" evidence="1">
    <location>
        <begin position="12"/>
        <end position="36"/>
    </location>
</feature>
<evidence type="ECO:0000313" key="3">
    <source>
        <dbReference type="Proteomes" id="UP000037594"/>
    </source>
</evidence>
<evidence type="ECO:0000256" key="1">
    <source>
        <dbReference type="SAM" id="Phobius"/>
    </source>
</evidence>
<dbReference type="Proteomes" id="UP000037594">
    <property type="component" value="Unassembled WGS sequence"/>
</dbReference>
<keyword evidence="1" id="KW-1133">Transmembrane helix</keyword>
<dbReference type="RefSeq" id="WP_048895760.1">
    <property type="nucleotide sequence ID" value="NZ_LFOD01000008.1"/>
</dbReference>
<sequence length="298" mass="31697">MLKFLDPSRNRYAGLIFAIFVLCGPVALGVAGWAAWNSHSKQPMPTSSYIGLNTTTAQIAIFADRVVRLSLTGAGEQSRKTLASMVVDPRAVLLAEEPWNVTSTNVNTINRVAEEPDSAEWEVEVEVGYSAPGSGVVQFGNVVVNVLSSGGAYKATALPRFRNPEVRSMQVGPGYANAVDVSSPLGKTVANFATAYFVPGSSLDMGRYVTGSFPKEEKPLASSPFTSATVQTILSKGALPVEPAPGATADVLVTVRGGASEKTWYTMQIPLRLAVTDQHQWAVSAILETVDVGKIIHR</sequence>